<dbReference type="AlphaFoldDB" id="A0A087TSA9"/>
<organism evidence="1 2">
    <name type="scientific">Stegodyphus mimosarum</name>
    <name type="common">African social velvet spider</name>
    <dbReference type="NCBI Taxonomy" id="407821"/>
    <lineage>
        <taxon>Eukaryota</taxon>
        <taxon>Metazoa</taxon>
        <taxon>Ecdysozoa</taxon>
        <taxon>Arthropoda</taxon>
        <taxon>Chelicerata</taxon>
        <taxon>Arachnida</taxon>
        <taxon>Araneae</taxon>
        <taxon>Araneomorphae</taxon>
        <taxon>Entelegynae</taxon>
        <taxon>Eresoidea</taxon>
        <taxon>Eresidae</taxon>
        <taxon>Stegodyphus</taxon>
    </lineage>
</organism>
<sequence>MRRLSLDKQKCDSSENTTFRHSVIHIAPVWHHSKRFCLCCGVNGSLLNGCRECRPRSNNQQEMVLVDTGTSRVSCTCCRIAVQVTCRTTTACRQMRRTTRAGVTLAAPAPLVLPTFPCSNHVCHSRCTVLASMWVSAAI</sequence>
<gene>
    <name evidence="1" type="ORF">X975_07729</name>
</gene>
<feature type="non-terminal residue" evidence="1">
    <location>
        <position position="139"/>
    </location>
</feature>
<evidence type="ECO:0000313" key="1">
    <source>
        <dbReference type="EMBL" id="KFM67998.1"/>
    </source>
</evidence>
<name>A0A087TSA9_STEMI</name>
<proteinExistence type="predicted"/>
<dbReference type="EMBL" id="KK116520">
    <property type="protein sequence ID" value="KFM67998.1"/>
    <property type="molecule type" value="Genomic_DNA"/>
</dbReference>
<reference evidence="1 2" key="1">
    <citation type="submission" date="2013-11" db="EMBL/GenBank/DDBJ databases">
        <title>Genome sequencing of Stegodyphus mimosarum.</title>
        <authorList>
            <person name="Bechsgaard J."/>
        </authorList>
    </citation>
    <scope>NUCLEOTIDE SEQUENCE [LARGE SCALE GENOMIC DNA]</scope>
</reference>
<accession>A0A087TSA9</accession>
<evidence type="ECO:0000313" key="2">
    <source>
        <dbReference type="Proteomes" id="UP000054359"/>
    </source>
</evidence>
<protein>
    <submittedName>
        <fullName evidence="1">Uncharacterized protein</fullName>
    </submittedName>
</protein>
<dbReference type="Proteomes" id="UP000054359">
    <property type="component" value="Unassembled WGS sequence"/>
</dbReference>
<keyword evidence="2" id="KW-1185">Reference proteome</keyword>